<dbReference type="InterPro" id="IPR006153">
    <property type="entry name" value="Cation/H_exchanger_TM"/>
</dbReference>
<evidence type="ECO:0000313" key="13">
    <source>
        <dbReference type="Proteomes" id="UP001596142"/>
    </source>
</evidence>
<comment type="caution">
    <text evidence="12">The sequence shown here is derived from an EMBL/GenBank/DDBJ whole genome shotgun (WGS) entry which is preliminary data.</text>
</comment>
<evidence type="ECO:0000256" key="6">
    <source>
        <dbReference type="ARBA" id="ARBA00022989"/>
    </source>
</evidence>
<evidence type="ECO:0000256" key="3">
    <source>
        <dbReference type="ARBA" id="ARBA00022448"/>
    </source>
</evidence>
<keyword evidence="6 10" id="KW-1133">Transmembrane helix</keyword>
<name>A0ABW0YLC6_9BACI</name>
<evidence type="ECO:0000256" key="9">
    <source>
        <dbReference type="SAM" id="MobiDB-lite"/>
    </source>
</evidence>
<dbReference type="Proteomes" id="UP001596142">
    <property type="component" value="Unassembled WGS sequence"/>
</dbReference>
<feature type="transmembrane region" description="Helical" evidence="10">
    <location>
        <begin position="89"/>
        <end position="111"/>
    </location>
</feature>
<dbReference type="PANTHER" id="PTHR43562">
    <property type="entry name" value="NAPA-TYPE SODIUM/HYDROGEN ANTIPORTER"/>
    <property type="match status" value="1"/>
</dbReference>
<evidence type="ECO:0000259" key="11">
    <source>
        <dbReference type="Pfam" id="PF00999"/>
    </source>
</evidence>
<feature type="transmembrane region" description="Helical" evidence="10">
    <location>
        <begin position="240"/>
        <end position="255"/>
    </location>
</feature>
<feature type="transmembrane region" description="Helical" evidence="10">
    <location>
        <begin position="147"/>
        <end position="172"/>
    </location>
</feature>
<evidence type="ECO:0000313" key="12">
    <source>
        <dbReference type="EMBL" id="MFC5712481.1"/>
    </source>
</evidence>
<accession>A0ABW0YLC6</accession>
<evidence type="ECO:0000256" key="2">
    <source>
        <dbReference type="ARBA" id="ARBA00005551"/>
    </source>
</evidence>
<evidence type="ECO:0000256" key="1">
    <source>
        <dbReference type="ARBA" id="ARBA00004141"/>
    </source>
</evidence>
<feature type="transmembrane region" description="Helical" evidence="10">
    <location>
        <begin position="296"/>
        <end position="318"/>
    </location>
</feature>
<feature type="domain" description="Cation/H+ exchanger transmembrane" evidence="11">
    <location>
        <begin position="17"/>
        <end position="377"/>
    </location>
</feature>
<keyword evidence="4" id="KW-0050">Antiport</keyword>
<dbReference type="Gene3D" id="1.20.1530.20">
    <property type="match status" value="1"/>
</dbReference>
<feature type="transmembrane region" description="Helical" evidence="10">
    <location>
        <begin position="117"/>
        <end position="135"/>
    </location>
</feature>
<organism evidence="12 13">
    <name type="scientific">Thalassorhabdus alkalitolerans</name>
    <dbReference type="NCBI Taxonomy" id="2282697"/>
    <lineage>
        <taxon>Bacteria</taxon>
        <taxon>Bacillati</taxon>
        <taxon>Bacillota</taxon>
        <taxon>Bacilli</taxon>
        <taxon>Bacillales</taxon>
        <taxon>Bacillaceae</taxon>
        <taxon>Thalassorhabdus</taxon>
    </lineage>
</organism>
<keyword evidence="13" id="KW-1185">Reference proteome</keyword>
<feature type="transmembrane region" description="Helical" evidence="10">
    <location>
        <begin position="330"/>
        <end position="350"/>
    </location>
</feature>
<keyword evidence="5 10" id="KW-0812">Transmembrane</keyword>
<keyword evidence="7" id="KW-0406">Ion transport</keyword>
<reference evidence="13" key="1">
    <citation type="journal article" date="2019" name="Int. J. Syst. Evol. Microbiol.">
        <title>The Global Catalogue of Microorganisms (GCM) 10K type strain sequencing project: providing services to taxonomists for standard genome sequencing and annotation.</title>
        <authorList>
            <consortium name="The Broad Institute Genomics Platform"/>
            <consortium name="The Broad Institute Genome Sequencing Center for Infectious Disease"/>
            <person name="Wu L."/>
            <person name="Ma J."/>
        </authorList>
    </citation>
    <scope>NUCLEOTIDE SEQUENCE [LARGE SCALE GENOMIC DNA]</scope>
    <source>
        <strain evidence="13">CECT 7184</strain>
    </source>
</reference>
<proteinExistence type="inferred from homology"/>
<feature type="transmembrane region" description="Helical" evidence="10">
    <location>
        <begin position="362"/>
        <end position="378"/>
    </location>
</feature>
<dbReference type="Pfam" id="PF00999">
    <property type="entry name" value="Na_H_Exchanger"/>
    <property type="match status" value="1"/>
</dbReference>
<feature type="transmembrane region" description="Helical" evidence="10">
    <location>
        <begin position="58"/>
        <end position="77"/>
    </location>
</feature>
<keyword evidence="8 10" id="KW-0472">Membrane</keyword>
<feature type="region of interest" description="Disordered" evidence="9">
    <location>
        <begin position="670"/>
        <end position="689"/>
    </location>
</feature>
<comment type="similarity">
    <text evidence="2">Belongs to the monovalent cation:proton antiporter 2 (CPA2) transporter (TC 2.A.37) family.</text>
</comment>
<keyword evidence="3" id="KW-0813">Transport</keyword>
<feature type="transmembrane region" description="Helical" evidence="10">
    <location>
        <begin position="178"/>
        <end position="206"/>
    </location>
</feature>
<feature type="transmembrane region" description="Helical" evidence="10">
    <location>
        <begin position="6"/>
        <end position="26"/>
    </location>
</feature>
<comment type="subcellular location">
    <subcellularLocation>
        <location evidence="1">Membrane</location>
        <topology evidence="1">Multi-pass membrane protein</topology>
    </subcellularLocation>
</comment>
<evidence type="ECO:0000256" key="8">
    <source>
        <dbReference type="ARBA" id="ARBA00023136"/>
    </source>
</evidence>
<gene>
    <name evidence="12" type="ORF">ACFPU1_06785</name>
</gene>
<dbReference type="PANTHER" id="PTHR43562:SF4">
    <property type="entry name" value="NA(+)_H(+) ANTIPORTER NHAS5"/>
    <property type="match status" value="1"/>
</dbReference>
<protein>
    <submittedName>
        <fullName evidence="12">Cation:proton antiporter</fullName>
    </submittedName>
</protein>
<dbReference type="InterPro" id="IPR038770">
    <property type="entry name" value="Na+/solute_symporter_sf"/>
</dbReference>
<dbReference type="Gene3D" id="3.40.50.620">
    <property type="entry name" value="HUPs"/>
    <property type="match status" value="1"/>
</dbReference>
<sequence>MYTAIGDPVLIFALAMVTFLLAPMLMHKLRTPGLIGLILAGVIIGPNGLGLLERDNTIVLLGTVGLLYIIFIAGLEIDLEGFQKYRRDSVIYGSFSFAIPFFLGLVLALVLGYSLTASVLLGSILGSHTLLAYPIASRLGITKNRAITTTVGGVVITDTGAMLVLAIIAAMTQGQINAAFWMVLLVSIILYVTLVFLIFPFLSKIFFRKTSHEGSREYIFVMTMLFASAAGATFAGLEPIIGAFLAGLALNRYILEHGPLMNRIKFVGNALFIPFFLLSVGMLMDVRLFIESPESWALAGGMILLLPIGKWLAVYFSSKLFHFNKTEEKVMFGLSVPQAAATLAATLVGYDLGLFDQTTVNGVIFMILITCMIGPYVVEKYGRQMALNEEVSFSRTKQDAGRVLIPLSQTTTTTTDALLDLAFLLRTQHSTEHVYALHVVQDQGKPDAKRLAEAEKMLGHAIVYGAAAEVPVQILTPVDANVAAGIERASQEKSIDTILLEWKAETSTESKMFGRKLDQILDLTQQHLIVSKFAHPINTVNKLVLLLPPGSDHQSGFMESVITIKRLAAQLSAQIEVLVVKDKKKRFEGIISGAEPQVTFDMKEADSWEEVLEGPLQETKKDTLVILISGRRGTSAWSPVLEDLPQQLATLPPESFMVMFPPIDQEVDERGARGTEIPKTVMRRSDYED</sequence>
<evidence type="ECO:0000256" key="4">
    <source>
        <dbReference type="ARBA" id="ARBA00022449"/>
    </source>
</evidence>
<evidence type="ECO:0000256" key="10">
    <source>
        <dbReference type="SAM" id="Phobius"/>
    </source>
</evidence>
<feature type="transmembrane region" description="Helical" evidence="10">
    <location>
        <begin position="267"/>
        <end position="290"/>
    </location>
</feature>
<evidence type="ECO:0000256" key="5">
    <source>
        <dbReference type="ARBA" id="ARBA00022692"/>
    </source>
</evidence>
<dbReference type="EMBL" id="JBHSOZ010000003">
    <property type="protein sequence ID" value="MFC5712481.1"/>
    <property type="molecule type" value="Genomic_DNA"/>
</dbReference>
<feature type="transmembrane region" description="Helical" evidence="10">
    <location>
        <begin position="33"/>
        <end position="52"/>
    </location>
</feature>
<dbReference type="InterPro" id="IPR014729">
    <property type="entry name" value="Rossmann-like_a/b/a_fold"/>
</dbReference>
<evidence type="ECO:0000256" key="7">
    <source>
        <dbReference type="ARBA" id="ARBA00023065"/>
    </source>
</evidence>
<dbReference type="RefSeq" id="WP_385939638.1">
    <property type="nucleotide sequence ID" value="NZ_JBHSOZ010000003.1"/>
</dbReference>